<feature type="transmembrane region" description="Helical" evidence="1">
    <location>
        <begin position="115"/>
        <end position="135"/>
    </location>
</feature>
<gene>
    <name evidence="2" type="ORF">B7Y86_03845</name>
</gene>
<feature type="transmembrane region" description="Helical" evidence="1">
    <location>
        <begin position="172"/>
        <end position="190"/>
    </location>
</feature>
<feature type="transmembrane region" description="Helical" evidence="1">
    <location>
        <begin position="202"/>
        <end position="221"/>
    </location>
</feature>
<reference evidence="2 3" key="1">
    <citation type="submission" date="2017-03" db="EMBL/GenBank/DDBJ databases">
        <title>Lifting the veil on microbial sulfur biogeochemistry in mining wastewaters.</title>
        <authorList>
            <person name="Kantor R.S."/>
            <person name="Colenbrander Nelson T."/>
            <person name="Marshall S."/>
            <person name="Bennett D."/>
            <person name="Apte S."/>
            <person name="Camacho D."/>
            <person name="Thomas B.C."/>
            <person name="Warren L.A."/>
            <person name="Banfield J.F."/>
        </authorList>
    </citation>
    <scope>NUCLEOTIDE SEQUENCE [LARGE SCALE GENOMIC DNA]</scope>
    <source>
        <strain evidence="2">32-68-21</strain>
    </source>
</reference>
<dbReference type="EMBL" id="NCEQ01000003">
    <property type="protein sequence ID" value="OYX58147.1"/>
    <property type="molecule type" value="Genomic_DNA"/>
</dbReference>
<organism evidence="2 3">
    <name type="scientific">Brevundimonas subvibrioides</name>
    <dbReference type="NCBI Taxonomy" id="74313"/>
    <lineage>
        <taxon>Bacteria</taxon>
        <taxon>Pseudomonadati</taxon>
        <taxon>Pseudomonadota</taxon>
        <taxon>Alphaproteobacteria</taxon>
        <taxon>Caulobacterales</taxon>
        <taxon>Caulobacteraceae</taxon>
        <taxon>Brevundimonas</taxon>
    </lineage>
</organism>
<keyword evidence="1" id="KW-1133">Transmembrane helix</keyword>
<keyword evidence="1" id="KW-0812">Transmembrane</keyword>
<dbReference type="AlphaFoldDB" id="A0A258HNH7"/>
<accession>A0A258HNH7</accession>
<evidence type="ECO:0000313" key="2">
    <source>
        <dbReference type="EMBL" id="OYX58147.1"/>
    </source>
</evidence>
<feature type="transmembrane region" description="Helical" evidence="1">
    <location>
        <begin position="76"/>
        <end position="95"/>
    </location>
</feature>
<comment type="caution">
    <text evidence="2">The sequence shown here is derived from an EMBL/GenBank/DDBJ whole genome shotgun (WGS) entry which is preliminary data.</text>
</comment>
<feature type="transmembrane region" description="Helical" evidence="1">
    <location>
        <begin position="44"/>
        <end position="64"/>
    </location>
</feature>
<dbReference type="Proteomes" id="UP000216147">
    <property type="component" value="Unassembled WGS sequence"/>
</dbReference>
<protein>
    <submittedName>
        <fullName evidence="2">Uncharacterized protein</fullName>
    </submittedName>
</protein>
<evidence type="ECO:0000313" key="3">
    <source>
        <dbReference type="Proteomes" id="UP000216147"/>
    </source>
</evidence>
<feature type="transmembrane region" description="Helical" evidence="1">
    <location>
        <begin position="7"/>
        <end position="32"/>
    </location>
</feature>
<proteinExistence type="predicted"/>
<keyword evidence="1" id="KW-0472">Membrane</keyword>
<sequence length="244" mass="25841">MATRARAGLFFPLLALAISLTAFTGFAFTYLGPLAAGTYAEVSWAVHAHGIVYLVWCALLPVQASLARRAFAVHRALGIVSLGLVAAMAFTGFLVVGVKVQAALSGEGAPFWKSFGVPIAAGLVLFLGFYVAALLNRGRPEWHKRLMISAAATVIAAGTWRLWVAGFGFNDWAMPAAIASTKLFIVAGMIHDLATRRRIHPALWVGLIVSVAVEGGSLLIVGTPLETPVAQAIASFADVFGWMY</sequence>
<name>A0A258HNH7_9CAUL</name>
<evidence type="ECO:0000256" key="1">
    <source>
        <dbReference type="SAM" id="Phobius"/>
    </source>
</evidence>
<feature type="transmembrane region" description="Helical" evidence="1">
    <location>
        <begin position="147"/>
        <end position="166"/>
    </location>
</feature>